<name>A0A4Q9DV23_9BACL</name>
<sequence length="208" mass="23471">MTIIDKLAASLNRKDEGPNQELAKDIAGREDREAVKELVDHLLHNKDKNIQSDCIKVLYEIGNLKPSLVAAYSKEFVTLLDHGNNRLVWGAMTALDAITLENPEVIYAALTKIVDVTDKGSVITKDHGINILIKLCSVKLYSDHAFALLIKQLKRCPTNQLPMYAENAISIVNDTNKASFTKTLYLRLNDIEKDTKRKRVEKLIKKWS</sequence>
<evidence type="ECO:0000313" key="2">
    <source>
        <dbReference type="Proteomes" id="UP000293142"/>
    </source>
</evidence>
<protein>
    <recommendedName>
        <fullName evidence="3">HEAT repeat domain-containing protein</fullName>
    </recommendedName>
</protein>
<proteinExistence type="predicted"/>
<dbReference type="InterPro" id="IPR016024">
    <property type="entry name" value="ARM-type_fold"/>
</dbReference>
<gene>
    <name evidence="1" type="ORF">EYB31_06375</name>
</gene>
<evidence type="ECO:0008006" key="3">
    <source>
        <dbReference type="Google" id="ProtNLM"/>
    </source>
</evidence>
<dbReference type="Proteomes" id="UP000293142">
    <property type="component" value="Unassembled WGS sequence"/>
</dbReference>
<organism evidence="1 2">
    <name type="scientific">Paenibacillus thalictri</name>
    <dbReference type="NCBI Taxonomy" id="2527873"/>
    <lineage>
        <taxon>Bacteria</taxon>
        <taxon>Bacillati</taxon>
        <taxon>Bacillota</taxon>
        <taxon>Bacilli</taxon>
        <taxon>Bacillales</taxon>
        <taxon>Paenibacillaceae</taxon>
        <taxon>Paenibacillus</taxon>
    </lineage>
</organism>
<dbReference type="AlphaFoldDB" id="A0A4Q9DV23"/>
<dbReference type="RefSeq" id="WP_131012443.1">
    <property type="nucleotide sequence ID" value="NZ_SIRE01000004.1"/>
</dbReference>
<accession>A0A4Q9DV23</accession>
<evidence type="ECO:0000313" key="1">
    <source>
        <dbReference type="EMBL" id="TBL80839.1"/>
    </source>
</evidence>
<dbReference type="Gene3D" id="1.25.10.10">
    <property type="entry name" value="Leucine-rich Repeat Variant"/>
    <property type="match status" value="1"/>
</dbReference>
<dbReference type="OrthoDB" id="2733362at2"/>
<dbReference type="SUPFAM" id="SSF48371">
    <property type="entry name" value="ARM repeat"/>
    <property type="match status" value="1"/>
</dbReference>
<comment type="caution">
    <text evidence="1">The sequence shown here is derived from an EMBL/GenBank/DDBJ whole genome shotgun (WGS) entry which is preliminary data.</text>
</comment>
<keyword evidence="2" id="KW-1185">Reference proteome</keyword>
<dbReference type="EMBL" id="SIRE01000004">
    <property type="protein sequence ID" value="TBL80839.1"/>
    <property type="molecule type" value="Genomic_DNA"/>
</dbReference>
<dbReference type="InterPro" id="IPR011989">
    <property type="entry name" value="ARM-like"/>
</dbReference>
<reference evidence="1 2" key="1">
    <citation type="submission" date="2019-02" db="EMBL/GenBank/DDBJ databases">
        <title>Paenibacillus sp. nov., isolated from surface-sterilized tissue of Thalictrum simplex L.</title>
        <authorList>
            <person name="Tuo L."/>
        </authorList>
    </citation>
    <scope>NUCLEOTIDE SEQUENCE [LARGE SCALE GENOMIC DNA]</scope>
    <source>
        <strain evidence="1 2">N2SHLJ1</strain>
    </source>
</reference>